<organism evidence="3">
    <name type="scientific">Schistocephalus solidus</name>
    <name type="common">Tapeworm</name>
    <dbReference type="NCBI Taxonomy" id="70667"/>
    <lineage>
        <taxon>Eukaryota</taxon>
        <taxon>Metazoa</taxon>
        <taxon>Spiralia</taxon>
        <taxon>Lophotrochozoa</taxon>
        <taxon>Platyhelminthes</taxon>
        <taxon>Cestoda</taxon>
        <taxon>Eucestoda</taxon>
        <taxon>Diphyllobothriidea</taxon>
        <taxon>Diphyllobothriidae</taxon>
        <taxon>Schistocephalus</taxon>
    </lineage>
</organism>
<proteinExistence type="predicted"/>
<dbReference type="OrthoDB" id="10070415at2759"/>
<accession>A0A183TTL4</accession>
<evidence type="ECO:0000313" key="2">
    <source>
        <dbReference type="Proteomes" id="UP000275846"/>
    </source>
</evidence>
<dbReference type="Proteomes" id="UP000275846">
    <property type="component" value="Unassembled WGS sequence"/>
</dbReference>
<evidence type="ECO:0000313" key="3">
    <source>
        <dbReference type="WBParaSite" id="SSLN_0002054701-mRNA-1"/>
    </source>
</evidence>
<name>A0A183TTL4_SCHSO</name>
<dbReference type="EMBL" id="UYSU01049513">
    <property type="protein sequence ID" value="VDM06198.1"/>
    <property type="molecule type" value="Genomic_DNA"/>
</dbReference>
<dbReference type="WBParaSite" id="SSLN_0002054701-mRNA-1">
    <property type="protein sequence ID" value="SSLN_0002054701-mRNA-1"/>
    <property type="gene ID" value="SSLN_0002054701"/>
</dbReference>
<protein>
    <submittedName>
        <fullName evidence="1 3">Uncharacterized protein</fullName>
    </submittedName>
</protein>
<gene>
    <name evidence="1" type="ORF">SSLN_LOCUS19812</name>
</gene>
<sequence>MLLCLPLTGTQLSHVAPRTGFFPAAKPWATVTTGRLNQVRVSGVVCASKPDNPRSNWPERRTALVARQQPRYKVDIAALSETRFSEQGQLEYVGAGYAFLCSGRPKVTRHCCCLCHPERHLGIAALFATAIFDAAIDRLPRVDTSNDRDLPPSIPETMWSVEQICSGKVPGFGAIPPEVYRHGGPRLMAKLTTLFEEMWRQGQVAQDFKDATIGHLYKRNGNRLLFDKQRGSRCLTSPGSSLPVSFSILLNHF</sequence>
<dbReference type="AlphaFoldDB" id="A0A183TTL4"/>
<reference evidence="1 2" key="2">
    <citation type="submission" date="2018-11" db="EMBL/GenBank/DDBJ databases">
        <authorList>
            <consortium name="Pathogen Informatics"/>
        </authorList>
    </citation>
    <scope>NUCLEOTIDE SEQUENCE [LARGE SCALE GENOMIC DNA]</scope>
    <source>
        <strain evidence="1 2">NST_G2</strain>
    </source>
</reference>
<reference evidence="3" key="1">
    <citation type="submission" date="2016-06" db="UniProtKB">
        <authorList>
            <consortium name="WormBaseParasite"/>
        </authorList>
    </citation>
    <scope>IDENTIFICATION</scope>
</reference>
<keyword evidence="2" id="KW-1185">Reference proteome</keyword>
<evidence type="ECO:0000313" key="1">
    <source>
        <dbReference type="EMBL" id="VDM06198.1"/>
    </source>
</evidence>